<gene>
    <name evidence="3" type="ORF">E2F48_16055</name>
</gene>
<keyword evidence="1" id="KW-0812">Transmembrane</keyword>
<feature type="transmembrane region" description="Helical" evidence="1">
    <location>
        <begin position="323"/>
        <end position="343"/>
    </location>
</feature>
<dbReference type="InterPro" id="IPR052529">
    <property type="entry name" value="Bact_Transport_Assoc"/>
</dbReference>
<organism evidence="3 4">
    <name type="scientific">Arthrobacter crusticola</name>
    <dbReference type="NCBI Taxonomy" id="2547960"/>
    <lineage>
        <taxon>Bacteria</taxon>
        <taxon>Bacillati</taxon>
        <taxon>Actinomycetota</taxon>
        <taxon>Actinomycetes</taxon>
        <taxon>Micrococcales</taxon>
        <taxon>Micrococcaceae</taxon>
        <taxon>Arthrobacter</taxon>
    </lineage>
</organism>
<dbReference type="EMBL" id="SMTK01000006">
    <property type="protein sequence ID" value="TDK23690.1"/>
    <property type="molecule type" value="Genomic_DNA"/>
</dbReference>
<feature type="transmembrane region" description="Helical" evidence="1">
    <location>
        <begin position="122"/>
        <end position="140"/>
    </location>
</feature>
<feature type="transmembrane region" description="Helical" evidence="1">
    <location>
        <begin position="297"/>
        <end position="316"/>
    </location>
</feature>
<comment type="caution">
    <text evidence="3">The sequence shown here is derived from an EMBL/GenBank/DDBJ whole genome shotgun (WGS) entry which is preliminary data.</text>
</comment>
<sequence length="406" mass="42868">MPWTGKSARTEPGEASARSARRLVGVDAARGLAIIGLMAIHLLPDGSEEAGEPSWAWILFSGKSAALFALLAGVGLALASGGRRRHEGRAMTADRVGLVVRAVLIAAVGLCIGTVMPEDAPTDNILIYYGAFFLLAVPFLHLGPKALFASAAGFGILAPILALRLGEVLPDFVSQNPTFSDLVTEPGAVTAQLMLTGTYPALAYLTYVFVGLGIGRLDLGRTGVQIRILVVGAGLAICAQTASYLLLYAFGGFERLLNASSLSERDLREALIWGPDEMSDPTGWWLVITTPHTNTPLAIATSLGVGLIIVGVFLLVGSKAGPWLLPLSAMGTMTLTLYTAHLVGLSRELHYDQPYLWFTINVVAAVLFAVAWQRALRQGPLERVVAAAVKGTRRLVVGGSGGTMRK</sequence>
<keyword evidence="1" id="KW-1133">Transmembrane helix</keyword>
<evidence type="ECO:0000256" key="1">
    <source>
        <dbReference type="SAM" id="Phobius"/>
    </source>
</evidence>
<dbReference type="InterPro" id="IPR012429">
    <property type="entry name" value="HGSNAT_cat"/>
</dbReference>
<keyword evidence="4" id="KW-1185">Reference proteome</keyword>
<dbReference type="PANTHER" id="PTHR30590:SF2">
    <property type="entry name" value="INNER MEMBRANE PROTEIN"/>
    <property type="match status" value="1"/>
</dbReference>
<protein>
    <submittedName>
        <fullName evidence="3">DUF1624 domain-containing protein</fullName>
    </submittedName>
</protein>
<name>A0A4R5TS99_9MICC</name>
<feature type="transmembrane region" description="Helical" evidence="1">
    <location>
        <begin position="226"/>
        <end position="250"/>
    </location>
</feature>
<dbReference type="Proteomes" id="UP000295411">
    <property type="component" value="Unassembled WGS sequence"/>
</dbReference>
<feature type="transmembrane region" description="Helical" evidence="1">
    <location>
        <begin position="147"/>
        <end position="166"/>
    </location>
</feature>
<feature type="transmembrane region" description="Helical" evidence="1">
    <location>
        <begin position="23"/>
        <end position="43"/>
    </location>
</feature>
<keyword evidence="1" id="KW-0472">Membrane</keyword>
<feature type="transmembrane region" description="Helical" evidence="1">
    <location>
        <begin position="201"/>
        <end position="219"/>
    </location>
</feature>
<dbReference type="AlphaFoldDB" id="A0A4R5TS99"/>
<dbReference type="Pfam" id="PF07786">
    <property type="entry name" value="HGSNAT_cat"/>
    <property type="match status" value="1"/>
</dbReference>
<feature type="transmembrane region" description="Helical" evidence="1">
    <location>
        <begin position="98"/>
        <end position="116"/>
    </location>
</feature>
<proteinExistence type="predicted"/>
<evidence type="ECO:0000313" key="4">
    <source>
        <dbReference type="Proteomes" id="UP000295411"/>
    </source>
</evidence>
<evidence type="ECO:0000313" key="3">
    <source>
        <dbReference type="EMBL" id="TDK23690.1"/>
    </source>
</evidence>
<evidence type="ECO:0000259" key="2">
    <source>
        <dbReference type="Pfam" id="PF07786"/>
    </source>
</evidence>
<feature type="transmembrane region" description="Helical" evidence="1">
    <location>
        <begin position="355"/>
        <end position="372"/>
    </location>
</feature>
<dbReference type="PANTHER" id="PTHR30590">
    <property type="entry name" value="INNER MEMBRANE PROTEIN"/>
    <property type="match status" value="1"/>
</dbReference>
<accession>A0A4R5TS99</accession>
<dbReference type="OrthoDB" id="4966979at2"/>
<feature type="domain" description="Heparan-alpha-glucosaminide N-acetyltransferase catalytic" evidence="2">
    <location>
        <begin position="22"/>
        <end position="218"/>
    </location>
</feature>
<reference evidence="3 4" key="1">
    <citation type="submission" date="2019-03" db="EMBL/GenBank/DDBJ databases">
        <title>Arthrobacter sp. nov., an bacterium isolated from biocrust in Mu Us Desert.</title>
        <authorList>
            <person name="Lixiong L."/>
        </authorList>
    </citation>
    <scope>NUCLEOTIDE SEQUENCE [LARGE SCALE GENOMIC DNA]</scope>
    <source>
        <strain evidence="3 4">SLN-3</strain>
    </source>
</reference>
<feature type="transmembrane region" description="Helical" evidence="1">
    <location>
        <begin position="55"/>
        <end position="78"/>
    </location>
</feature>